<keyword evidence="2" id="KW-0548">Nucleotidyltransferase</keyword>
<feature type="transmembrane region" description="Helical" evidence="1">
    <location>
        <begin position="222"/>
        <end position="244"/>
    </location>
</feature>
<dbReference type="GO" id="GO:0016779">
    <property type="term" value="F:nucleotidyltransferase activity"/>
    <property type="evidence" value="ECO:0007669"/>
    <property type="project" value="UniProtKB-KW"/>
</dbReference>
<dbReference type="Proteomes" id="UP000054408">
    <property type="component" value="Unassembled WGS sequence"/>
</dbReference>
<organism evidence="2 3">
    <name type="scientific">Thecamonas trahens ATCC 50062</name>
    <dbReference type="NCBI Taxonomy" id="461836"/>
    <lineage>
        <taxon>Eukaryota</taxon>
        <taxon>Apusozoa</taxon>
        <taxon>Apusomonadida</taxon>
        <taxon>Apusomonadidae</taxon>
        <taxon>Thecamonas</taxon>
    </lineage>
</organism>
<feature type="transmembrane region" description="Helical" evidence="1">
    <location>
        <begin position="189"/>
        <end position="210"/>
    </location>
</feature>
<keyword evidence="2" id="KW-0808">Transferase</keyword>
<dbReference type="STRING" id="461836.A0A0L0D539"/>
<keyword evidence="3" id="KW-1185">Reference proteome</keyword>
<feature type="transmembrane region" description="Helical" evidence="1">
    <location>
        <begin position="275"/>
        <end position="294"/>
    </location>
</feature>
<dbReference type="EMBL" id="GL349447">
    <property type="protein sequence ID" value="KNC47482.1"/>
    <property type="molecule type" value="Genomic_DNA"/>
</dbReference>
<sequence>MGMSGASQGGVMAEAVVEATGVAGAAGVAAVQEIAIVVHDSQSVIMAAVVMVAIFAAIGYMGAVKKKALVDTLKAIGITKERAKRVFKELLRKVFHFSGAVMPTVYYVGLRNSLMDKPLGCCIMVTVTSLYLIGDVLRLSWPAFNHYMLVDLGWNKIMRKEEYHNFTGIGWYFAGNTLATLFFKPTVAMIAMCGLVLGDFFAALVGKAVGRTKLLGSKSLEGSTGCFAVCFACSIALLVSMLPALTFGQAALLAFAGALAATLAELFSINVNDNITLPLASGVAISLTALWLGWYPLLTSDYEGKPAVTWALLGLDPPAIASFR</sequence>
<reference evidence="2 3" key="1">
    <citation type="submission" date="2010-05" db="EMBL/GenBank/DDBJ databases">
        <title>The Genome Sequence of Thecamonas trahens ATCC 50062.</title>
        <authorList>
            <consortium name="The Broad Institute Genome Sequencing Platform"/>
            <person name="Russ C."/>
            <person name="Cuomo C."/>
            <person name="Shea T."/>
            <person name="Young S.K."/>
            <person name="Zeng Q."/>
            <person name="Koehrsen M."/>
            <person name="Haas B."/>
            <person name="Borodovsky M."/>
            <person name="Guigo R."/>
            <person name="Alvarado L."/>
            <person name="Berlin A."/>
            <person name="Bochicchio J."/>
            <person name="Borenstein D."/>
            <person name="Chapman S."/>
            <person name="Chen Z."/>
            <person name="Freedman E."/>
            <person name="Gellesch M."/>
            <person name="Goldberg J."/>
            <person name="Griggs A."/>
            <person name="Gujja S."/>
            <person name="Heilman E."/>
            <person name="Heiman D."/>
            <person name="Hepburn T."/>
            <person name="Howarth C."/>
            <person name="Jen D."/>
            <person name="Larson L."/>
            <person name="Mehta T."/>
            <person name="Park D."/>
            <person name="Pearson M."/>
            <person name="Roberts A."/>
            <person name="Saif S."/>
            <person name="Shenoy N."/>
            <person name="Sisk P."/>
            <person name="Stolte C."/>
            <person name="Sykes S."/>
            <person name="Thomson T."/>
            <person name="Walk T."/>
            <person name="White J."/>
            <person name="Yandava C."/>
            <person name="Burger G."/>
            <person name="Gray M.W."/>
            <person name="Holland P.W.H."/>
            <person name="King N."/>
            <person name="Lang F.B.F."/>
            <person name="Roger A.J."/>
            <person name="Ruiz-Trillo I."/>
            <person name="Lander E."/>
            <person name="Nusbaum C."/>
        </authorList>
    </citation>
    <scope>NUCLEOTIDE SEQUENCE [LARGE SCALE GENOMIC DNA]</scope>
    <source>
        <strain evidence="2 3">ATCC 50062</strain>
    </source>
</reference>
<dbReference type="RefSeq" id="XP_013759418.1">
    <property type="nucleotide sequence ID" value="XM_013903964.1"/>
</dbReference>
<name>A0A0L0D539_THETB</name>
<evidence type="ECO:0000313" key="3">
    <source>
        <dbReference type="Proteomes" id="UP000054408"/>
    </source>
</evidence>
<accession>A0A0L0D539</accession>
<evidence type="ECO:0000256" key="1">
    <source>
        <dbReference type="SAM" id="Phobius"/>
    </source>
</evidence>
<dbReference type="eggNOG" id="KOG4453">
    <property type="taxonomic scope" value="Eukaryota"/>
</dbReference>
<dbReference type="GeneID" id="25562179"/>
<dbReference type="AlphaFoldDB" id="A0A0L0D539"/>
<evidence type="ECO:0000313" key="2">
    <source>
        <dbReference type="EMBL" id="KNC47482.1"/>
    </source>
</evidence>
<protein>
    <submittedName>
        <fullName evidence="2">Phosphatidate cytidylyltransferase</fullName>
    </submittedName>
</protein>
<dbReference type="OrthoDB" id="5673at2759"/>
<keyword evidence="1" id="KW-0812">Transmembrane</keyword>
<dbReference type="PANTHER" id="PTHR31303:SF1">
    <property type="entry name" value="CTP-DEPENDENT DIACYLGLYCEROL KINASE 1"/>
    <property type="match status" value="1"/>
</dbReference>
<dbReference type="GO" id="GO:0004143">
    <property type="term" value="F:ATP-dependent diacylglycerol kinase activity"/>
    <property type="evidence" value="ECO:0007669"/>
    <property type="project" value="InterPro"/>
</dbReference>
<proteinExistence type="predicted"/>
<keyword evidence="1" id="KW-1133">Transmembrane helix</keyword>
<feature type="transmembrane region" description="Helical" evidence="1">
    <location>
        <begin position="44"/>
        <end position="64"/>
    </location>
</feature>
<dbReference type="PANTHER" id="PTHR31303">
    <property type="entry name" value="CTP-DEPENDENT DIACYLGLYCEROL KINASE 1"/>
    <property type="match status" value="1"/>
</dbReference>
<dbReference type="OMA" id="IGAHIYF"/>
<feature type="transmembrane region" description="Helical" evidence="1">
    <location>
        <begin position="250"/>
        <end position="268"/>
    </location>
</feature>
<gene>
    <name evidence="2" type="ORF">AMSG_02499</name>
</gene>
<feature type="transmembrane region" description="Helical" evidence="1">
    <location>
        <begin position="114"/>
        <end position="133"/>
    </location>
</feature>
<dbReference type="InterPro" id="IPR037997">
    <property type="entry name" value="Dgk1-like"/>
</dbReference>
<keyword evidence="1" id="KW-0472">Membrane</keyword>